<dbReference type="Proteomes" id="UP000245926">
    <property type="component" value="Chromosome"/>
</dbReference>
<evidence type="ECO:0000256" key="1">
    <source>
        <dbReference type="ARBA" id="ARBA00023015"/>
    </source>
</evidence>
<accession>A0A2U8WDN4</accession>
<dbReference type="SUPFAM" id="SSF46785">
    <property type="entry name" value="Winged helix' DNA-binding domain"/>
    <property type="match status" value="1"/>
</dbReference>
<feature type="domain" description="HTH crp-type" evidence="5">
    <location>
        <begin position="204"/>
        <end position="278"/>
    </location>
</feature>
<reference evidence="7" key="1">
    <citation type="submission" date="2018-05" db="EMBL/GenBank/DDBJ databases">
        <title>Complete Genome Sequence of Methylobacterium sp. 17SD2-17.</title>
        <authorList>
            <person name="Srinivasan S."/>
        </authorList>
    </citation>
    <scope>NUCLEOTIDE SEQUENCE [LARGE SCALE GENOMIC DNA]</scope>
    <source>
        <strain evidence="7">17SD2-17</strain>
    </source>
</reference>
<dbReference type="AlphaFoldDB" id="A0A2U8WDN4"/>
<keyword evidence="2" id="KW-0238">DNA-binding</keyword>
<protein>
    <submittedName>
        <fullName evidence="6">Crp/Fnr family transcriptional regulator</fullName>
    </submittedName>
</protein>
<evidence type="ECO:0000313" key="7">
    <source>
        <dbReference type="Proteomes" id="UP000245926"/>
    </source>
</evidence>
<dbReference type="OrthoDB" id="7584044at2"/>
<gene>
    <name evidence="6" type="ORF">DK389_27470</name>
</gene>
<sequence>MDRRPMLQVPRSRHRRAGAATRLDADAPRFVMWKLRSLELHETVRRGSSFSRHKAGAGSMQVTTPFIRKLEHAGPLTDEERSVLLSLTTTSRSVSARQDIVLEHQTDTIPLVLSGVAGRYKVLVHGTRRIVSFALPGDLCRVHPAATGALDLRVAALTACHVSDISQVKLREAIDAYPGISRALWWLTLTELSRAREWLVNDSRPADRRLAHHFCELLVCLQAVGLAGENSFELGIAQADYADALGISYVHVNRVMQALRSNGMISTGKHLLILPDVERIKEFAEFDPGYLCLDGLGL</sequence>
<evidence type="ECO:0000256" key="2">
    <source>
        <dbReference type="ARBA" id="ARBA00023125"/>
    </source>
</evidence>
<dbReference type="Pfam" id="PF13545">
    <property type="entry name" value="HTH_Crp_2"/>
    <property type="match status" value="1"/>
</dbReference>
<dbReference type="InterPro" id="IPR012318">
    <property type="entry name" value="HTH_CRP"/>
</dbReference>
<dbReference type="EMBL" id="CP029550">
    <property type="protein sequence ID" value="AWN43560.1"/>
    <property type="molecule type" value="Genomic_DNA"/>
</dbReference>
<dbReference type="GO" id="GO:0003677">
    <property type="term" value="F:DNA binding"/>
    <property type="evidence" value="ECO:0007669"/>
    <property type="project" value="UniProtKB-KW"/>
</dbReference>
<keyword evidence="1" id="KW-0805">Transcription regulation</keyword>
<dbReference type="InterPro" id="IPR018490">
    <property type="entry name" value="cNMP-bd_dom_sf"/>
</dbReference>
<organism evidence="6 7">
    <name type="scientific">Methylobacterium durans</name>
    <dbReference type="NCBI Taxonomy" id="2202825"/>
    <lineage>
        <taxon>Bacteria</taxon>
        <taxon>Pseudomonadati</taxon>
        <taxon>Pseudomonadota</taxon>
        <taxon>Alphaproteobacteria</taxon>
        <taxon>Hyphomicrobiales</taxon>
        <taxon>Methylobacteriaceae</taxon>
        <taxon>Methylobacterium</taxon>
    </lineage>
</organism>
<feature type="region of interest" description="Disordered" evidence="4">
    <location>
        <begin position="1"/>
        <end position="20"/>
    </location>
</feature>
<dbReference type="PROSITE" id="PS51063">
    <property type="entry name" value="HTH_CRP_2"/>
    <property type="match status" value="1"/>
</dbReference>
<evidence type="ECO:0000256" key="4">
    <source>
        <dbReference type="SAM" id="MobiDB-lite"/>
    </source>
</evidence>
<dbReference type="GO" id="GO:0006355">
    <property type="term" value="P:regulation of DNA-templated transcription"/>
    <property type="evidence" value="ECO:0007669"/>
    <property type="project" value="InterPro"/>
</dbReference>
<keyword evidence="7" id="KW-1185">Reference proteome</keyword>
<evidence type="ECO:0000256" key="3">
    <source>
        <dbReference type="ARBA" id="ARBA00023163"/>
    </source>
</evidence>
<proteinExistence type="predicted"/>
<keyword evidence="3" id="KW-0804">Transcription</keyword>
<dbReference type="Gene3D" id="1.10.10.10">
    <property type="entry name" value="Winged helix-like DNA-binding domain superfamily/Winged helix DNA-binding domain"/>
    <property type="match status" value="1"/>
</dbReference>
<dbReference type="Gene3D" id="2.60.120.10">
    <property type="entry name" value="Jelly Rolls"/>
    <property type="match status" value="1"/>
</dbReference>
<dbReference type="InterPro" id="IPR036390">
    <property type="entry name" value="WH_DNA-bd_sf"/>
</dbReference>
<evidence type="ECO:0000313" key="6">
    <source>
        <dbReference type="EMBL" id="AWN43560.1"/>
    </source>
</evidence>
<dbReference type="SUPFAM" id="SSF51206">
    <property type="entry name" value="cAMP-binding domain-like"/>
    <property type="match status" value="1"/>
</dbReference>
<evidence type="ECO:0000259" key="5">
    <source>
        <dbReference type="PROSITE" id="PS51063"/>
    </source>
</evidence>
<dbReference type="KEGG" id="mets:DK389_27470"/>
<name>A0A2U8WDN4_9HYPH</name>
<dbReference type="InterPro" id="IPR014710">
    <property type="entry name" value="RmlC-like_jellyroll"/>
</dbReference>
<dbReference type="InterPro" id="IPR036388">
    <property type="entry name" value="WH-like_DNA-bd_sf"/>
</dbReference>